<dbReference type="InterPro" id="IPR027434">
    <property type="entry name" value="Homing_endonucl"/>
</dbReference>
<dbReference type="SUPFAM" id="SSF55608">
    <property type="entry name" value="Homing endonucleases"/>
    <property type="match status" value="1"/>
</dbReference>
<dbReference type="Pfam" id="PF00961">
    <property type="entry name" value="LAGLIDADG_1"/>
    <property type="match status" value="1"/>
</dbReference>
<dbReference type="Gene3D" id="3.10.28.10">
    <property type="entry name" value="Homing endonucleases"/>
    <property type="match status" value="1"/>
</dbReference>
<dbReference type="GO" id="GO:0004519">
    <property type="term" value="F:endonuclease activity"/>
    <property type="evidence" value="ECO:0007669"/>
    <property type="project" value="UniProtKB-KW"/>
</dbReference>
<accession>A0A1F6BFT8</accession>
<evidence type="ECO:0000313" key="3">
    <source>
        <dbReference type="Proteomes" id="UP000176186"/>
    </source>
</evidence>
<comment type="caution">
    <text evidence="2">The sequence shown here is derived from an EMBL/GenBank/DDBJ whole genome shotgun (WGS) entry which is preliminary data.</text>
</comment>
<proteinExistence type="predicted"/>
<keyword evidence="2" id="KW-0540">Nuclease</keyword>
<dbReference type="Proteomes" id="UP000176186">
    <property type="component" value="Unassembled WGS sequence"/>
</dbReference>
<gene>
    <name evidence="2" type="ORF">A2363_04545</name>
</gene>
<organism evidence="2 3">
    <name type="scientific">Candidatus Gottesmanbacteria bacterium RIFOXYB1_FULL_47_11</name>
    <dbReference type="NCBI Taxonomy" id="1798401"/>
    <lineage>
        <taxon>Bacteria</taxon>
        <taxon>Candidatus Gottesmaniibacteriota</taxon>
    </lineage>
</organism>
<sequence>MDMNSYVAGLTDGEGCFCVSFSFRNKLNTNIEVRPSFSISLNQKDLPLLQKIFKIFSCGAIRRSAHDRCYKYEVRNLEDLNRSIIPHFRQYPLQGTKASDFEKFAKVCEMMKANLHRSKKYLPELIEISYSINQGKRKYNKEDLLKHMTR</sequence>
<reference evidence="2 3" key="1">
    <citation type="journal article" date="2016" name="Nat. Commun.">
        <title>Thousands of microbial genomes shed light on interconnected biogeochemical processes in an aquifer system.</title>
        <authorList>
            <person name="Anantharaman K."/>
            <person name="Brown C.T."/>
            <person name="Hug L.A."/>
            <person name="Sharon I."/>
            <person name="Castelle C.J."/>
            <person name="Probst A.J."/>
            <person name="Thomas B.C."/>
            <person name="Singh A."/>
            <person name="Wilkins M.J."/>
            <person name="Karaoz U."/>
            <person name="Brodie E.L."/>
            <person name="Williams K.H."/>
            <person name="Hubbard S.S."/>
            <person name="Banfield J.F."/>
        </authorList>
    </citation>
    <scope>NUCLEOTIDE SEQUENCE [LARGE SCALE GENOMIC DNA]</scope>
</reference>
<dbReference type="EMBL" id="MFKE01000009">
    <property type="protein sequence ID" value="OGG35673.1"/>
    <property type="molecule type" value="Genomic_DNA"/>
</dbReference>
<dbReference type="PANTHER" id="PTHR36181">
    <property type="entry name" value="INTRON-ENCODED ENDONUCLEASE AI3-RELATED"/>
    <property type="match status" value="1"/>
</dbReference>
<keyword evidence="2" id="KW-0378">Hydrolase</keyword>
<name>A0A1F6BFT8_9BACT</name>
<evidence type="ECO:0000313" key="2">
    <source>
        <dbReference type="EMBL" id="OGG35673.1"/>
    </source>
</evidence>
<dbReference type="PANTHER" id="PTHR36181:SF4">
    <property type="entry name" value="LAGLIDADG ENDONUCLEASE"/>
    <property type="match status" value="1"/>
</dbReference>
<feature type="domain" description="Homing endonuclease LAGLIDADG" evidence="1">
    <location>
        <begin position="8"/>
        <end position="108"/>
    </location>
</feature>
<dbReference type="AlphaFoldDB" id="A0A1F6BFT8"/>
<evidence type="ECO:0000259" key="1">
    <source>
        <dbReference type="Pfam" id="PF00961"/>
    </source>
</evidence>
<dbReference type="InterPro" id="IPR051289">
    <property type="entry name" value="LAGLIDADG_Endonuclease"/>
</dbReference>
<protein>
    <submittedName>
        <fullName evidence="2">Endonuclease</fullName>
    </submittedName>
</protein>
<dbReference type="InterPro" id="IPR004860">
    <property type="entry name" value="LAGLIDADG_dom"/>
</dbReference>
<keyword evidence="2" id="KW-0255">Endonuclease</keyword>